<dbReference type="Pfam" id="PF03392">
    <property type="entry name" value="OS-D"/>
    <property type="match status" value="1"/>
</dbReference>
<feature type="chain" id="PRO_5044740487" description="Chemosensory protein" evidence="1">
    <location>
        <begin position="17"/>
        <end position="120"/>
    </location>
</feature>
<dbReference type="SUPFAM" id="SSF100910">
    <property type="entry name" value="Chemosensory protein Csp2"/>
    <property type="match status" value="1"/>
</dbReference>
<comment type="caution">
    <text evidence="2">The sequence shown here is derived from an EMBL/GenBank/DDBJ whole genome shotgun (WGS) entry which is preliminary data.</text>
</comment>
<dbReference type="PANTHER" id="PTHR11257">
    <property type="entry name" value="CHEMOSENSORY PROTEIN-RELATED"/>
    <property type="match status" value="1"/>
</dbReference>
<dbReference type="Gene3D" id="1.10.2080.10">
    <property type="entry name" value="Insect odorant-binding protein A10/Ejaculatory bulb-specific protein 3"/>
    <property type="match status" value="1"/>
</dbReference>
<dbReference type="InterPro" id="IPR036682">
    <property type="entry name" value="OS_D_A10/PebIII_sf"/>
</dbReference>
<dbReference type="EMBL" id="JBEDNZ010000019">
    <property type="protein sequence ID" value="KAL0820551.1"/>
    <property type="molecule type" value="Genomic_DNA"/>
</dbReference>
<reference evidence="2 3" key="1">
    <citation type="submission" date="2024-06" db="EMBL/GenBank/DDBJ databases">
        <title>A chromosome-level genome assembly of beet webworm, Loxostege sticticalis.</title>
        <authorList>
            <person name="Zhang Y."/>
        </authorList>
    </citation>
    <scope>NUCLEOTIDE SEQUENCE [LARGE SCALE GENOMIC DNA]</scope>
    <source>
        <strain evidence="2">AQ028</strain>
        <tissue evidence="2">Male pupae</tissue>
    </source>
</reference>
<sequence length="120" mass="13518">MKLIVVLAVIVGLAMADEKYTSENDNFDVDALVANIDELKKFSGCFLDINDCDAVAADFKKDIPEAFQQACAKCTDAQKHIFKKFIAGLKEKLPHDYEAFMKKYDPESKYYPALENVINV</sequence>
<dbReference type="AlphaFoldDB" id="A0ABD0SLT7"/>
<gene>
    <name evidence="2" type="ORF">ABMA28_006399</name>
</gene>
<feature type="signal peptide" evidence="1">
    <location>
        <begin position="1"/>
        <end position="16"/>
    </location>
</feature>
<protein>
    <recommendedName>
        <fullName evidence="4">Chemosensory protein</fullName>
    </recommendedName>
</protein>
<evidence type="ECO:0008006" key="4">
    <source>
        <dbReference type="Google" id="ProtNLM"/>
    </source>
</evidence>
<organism evidence="2 3">
    <name type="scientific">Loxostege sticticalis</name>
    <name type="common">Beet webworm moth</name>
    <dbReference type="NCBI Taxonomy" id="481309"/>
    <lineage>
        <taxon>Eukaryota</taxon>
        <taxon>Metazoa</taxon>
        <taxon>Ecdysozoa</taxon>
        <taxon>Arthropoda</taxon>
        <taxon>Hexapoda</taxon>
        <taxon>Insecta</taxon>
        <taxon>Pterygota</taxon>
        <taxon>Neoptera</taxon>
        <taxon>Endopterygota</taxon>
        <taxon>Lepidoptera</taxon>
        <taxon>Glossata</taxon>
        <taxon>Ditrysia</taxon>
        <taxon>Pyraloidea</taxon>
        <taxon>Crambidae</taxon>
        <taxon>Pyraustinae</taxon>
        <taxon>Loxostege</taxon>
    </lineage>
</organism>
<dbReference type="InterPro" id="IPR005055">
    <property type="entry name" value="A10/PebIII"/>
</dbReference>
<dbReference type="PANTHER" id="PTHR11257:SF13">
    <property type="entry name" value="GEO07322P1"/>
    <property type="match status" value="1"/>
</dbReference>
<evidence type="ECO:0000313" key="3">
    <source>
        <dbReference type="Proteomes" id="UP001549921"/>
    </source>
</evidence>
<dbReference type="Proteomes" id="UP001549921">
    <property type="component" value="Unassembled WGS sequence"/>
</dbReference>
<evidence type="ECO:0000313" key="2">
    <source>
        <dbReference type="EMBL" id="KAL0820551.1"/>
    </source>
</evidence>
<keyword evidence="1" id="KW-0732">Signal</keyword>
<accession>A0ABD0SLT7</accession>
<proteinExistence type="predicted"/>
<evidence type="ECO:0000256" key="1">
    <source>
        <dbReference type="SAM" id="SignalP"/>
    </source>
</evidence>
<name>A0ABD0SLT7_LOXSC</name>